<dbReference type="OrthoDB" id="18585at2759"/>
<comment type="similarity">
    <text evidence="2">Belongs to the CD36 family.</text>
</comment>
<gene>
    <name evidence="8" type="ORF">L596_013542</name>
</gene>
<name>A0A4U5P151_STECR</name>
<keyword evidence="6" id="KW-0325">Glycoprotein</keyword>
<dbReference type="GO" id="GO:0016020">
    <property type="term" value="C:membrane"/>
    <property type="evidence" value="ECO:0007669"/>
    <property type="project" value="UniProtKB-SubCell"/>
</dbReference>
<keyword evidence="3 7" id="KW-0812">Transmembrane</keyword>
<keyword evidence="5 7" id="KW-0472">Membrane</keyword>
<feature type="transmembrane region" description="Helical" evidence="7">
    <location>
        <begin position="303"/>
        <end position="330"/>
    </location>
</feature>
<evidence type="ECO:0000256" key="1">
    <source>
        <dbReference type="ARBA" id="ARBA00004370"/>
    </source>
</evidence>
<dbReference type="EMBL" id="AZBU02000003">
    <property type="protein sequence ID" value="TKR89441.1"/>
    <property type="molecule type" value="Genomic_DNA"/>
</dbReference>
<evidence type="ECO:0000313" key="8">
    <source>
        <dbReference type="EMBL" id="TKR89441.1"/>
    </source>
</evidence>
<sequence length="362" mass="40870">MQQGGPKKPRLDKGKEACLEIAPSSHVKLTRGDGPLYNHPVWNGSLVSSFHFKQIPTGRSPVDSSAKSWLFFVYLRKETFIDVCSKTEEDIVFNGGDVNNKESLELQIYVYVEEAVDDHCPACQKCFCTLITTCLSHNLHKAPPKSTLRPSGTVSIVSLQDASPPEGARCPRFSRPLCRRLNPPNPFSSGYISLSCSTKLLLAPKSGGEYSTITGYWQKLPDLNHFDFYLFNITNPDEIEYLGAKPSVLEYGPYSFRRPSTNTISTGRMTTKKCTLETTKCSSLIRREHARHVPTTTCLCCQMWFICKFIGLLVKFFLFMVLLAFMYILYKIKENDPDVSVRHEIFVSSRLDASCLIERTSQ</sequence>
<evidence type="ECO:0000256" key="3">
    <source>
        <dbReference type="ARBA" id="ARBA00022692"/>
    </source>
</evidence>
<reference evidence="8 9" key="2">
    <citation type="journal article" date="2019" name="G3 (Bethesda)">
        <title>Hybrid Assembly of the Genome of the Entomopathogenic Nematode Steinernema carpocapsae Identifies the X-Chromosome.</title>
        <authorList>
            <person name="Serra L."/>
            <person name="Macchietto M."/>
            <person name="Macias-Munoz A."/>
            <person name="McGill C.J."/>
            <person name="Rodriguez I.M."/>
            <person name="Rodriguez B."/>
            <person name="Murad R."/>
            <person name="Mortazavi A."/>
        </authorList>
    </citation>
    <scope>NUCLEOTIDE SEQUENCE [LARGE SCALE GENOMIC DNA]</scope>
    <source>
        <strain evidence="8 9">ALL</strain>
    </source>
</reference>
<dbReference type="PRINTS" id="PR01609">
    <property type="entry name" value="CD36FAMILY"/>
</dbReference>
<dbReference type="Proteomes" id="UP000298663">
    <property type="component" value="Unassembled WGS sequence"/>
</dbReference>
<evidence type="ECO:0000256" key="5">
    <source>
        <dbReference type="ARBA" id="ARBA00023136"/>
    </source>
</evidence>
<proteinExistence type="inferred from homology"/>
<evidence type="ECO:0000256" key="2">
    <source>
        <dbReference type="ARBA" id="ARBA00010532"/>
    </source>
</evidence>
<dbReference type="AlphaFoldDB" id="A0A4U5P151"/>
<protein>
    <submittedName>
        <fullName evidence="8">Uncharacterized protein</fullName>
    </submittedName>
</protein>
<comment type="subcellular location">
    <subcellularLocation>
        <location evidence="1">Membrane</location>
    </subcellularLocation>
</comment>
<evidence type="ECO:0000256" key="4">
    <source>
        <dbReference type="ARBA" id="ARBA00022989"/>
    </source>
</evidence>
<accession>A0A4U5P151</accession>
<keyword evidence="4 7" id="KW-1133">Transmembrane helix</keyword>
<evidence type="ECO:0000256" key="7">
    <source>
        <dbReference type="SAM" id="Phobius"/>
    </source>
</evidence>
<dbReference type="Pfam" id="PF01130">
    <property type="entry name" value="CD36"/>
    <property type="match status" value="1"/>
</dbReference>
<organism evidence="8 9">
    <name type="scientific">Steinernema carpocapsae</name>
    <name type="common">Entomopathogenic nematode</name>
    <dbReference type="NCBI Taxonomy" id="34508"/>
    <lineage>
        <taxon>Eukaryota</taxon>
        <taxon>Metazoa</taxon>
        <taxon>Ecdysozoa</taxon>
        <taxon>Nematoda</taxon>
        <taxon>Chromadorea</taxon>
        <taxon>Rhabditida</taxon>
        <taxon>Tylenchina</taxon>
        <taxon>Panagrolaimomorpha</taxon>
        <taxon>Strongyloidoidea</taxon>
        <taxon>Steinernematidae</taxon>
        <taxon>Steinernema</taxon>
    </lineage>
</organism>
<evidence type="ECO:0000256" key="6">
    <source>
        <dbReference type="ARBA" id="ARBA00023180"/>
    </source>
</evidence>
<keyword evidence="9" id="KW-1185">Reference proteome</keyword>
<dbReference type="InterPro" id="IPR002159">
    <property type="entry name" value="CD36_fam"/>
</dbReference>
<evidence type="ECO:0000313" key="9">
    <source>
        <dbReference type="Proteomes" id="UP000298663"/>
    </source>
</evidence>
<reference evidence="8 9" key="1">
    <citation type="journal article" date="2015" name="Genome Biol.">
        <title>Comparative genomics of Steinernema reveals deeply conserved gene regulatory networks.</title>
        <authorList>
            <person name="Dillman A.R."/>
            <person name="Macchietto M."/>
            <person name="Porter C.F."/>
            <person name="Rogers A."/>
            <person name="Williams B."/>
            <person name="Antoshechkin I."/>
            <person name="Lee M.M."/>
            <person name="Goodwin Z."/>
            <person name="Lu X."/>
            <person name="Lewis E.E."/>
            <person name="Goodrich-Blair H."/>
            <person name="Stock S.P."/>
            <person name="Adams B.J."/>
            <person name="Sternberg P.W."/>
            <person name="Mortazavi A."/>
        </authorList>
    </citation>
    <scope>NUCLEOTIDE SEQUENCE [LARGE SCALE GENOMIC DNA]</scope>
    <source>
        <strain evidence="8 9">ALL</strain>
    </source>
</reference>
<comment type="caution">
    <text evidence="8">The sequence shown here is derived from an EMBL/GenBank/DDBJ whole genome shotgun (WGS) entry which is preliminary data.</text>
</comment>